<dbReference type="PANTHER" id="PTHR16155">
    <property type="entry name" value="DED DOMAIN-CONTAINING PROTEIN"/>
    <property type="match status" value="1"/>
</dbReference>
<evidence type="ECO:0000313" key="2">
    <source>
        <dbReference type="Proteomes" id="UP001460270"/>
    </source>
</evidence>
<dbReference type="Proteomes" id="UP001460270">
    <property type="component" value="Unassembled WGS sequence"/>
</dbReference>
<reference evidence="2" key="1">
    <citation type="submission" date="2024-04" db="EMBL/GenBank/DDBJ databases">
        <title>Salinicola lusitanus LLJ914,a marine bacterium isolated from the Okinawa Trough.</title>
        <authorList>
            <person name="Li J."/>
        </authorList>
    </citation>
    <scope>NUCLEOTIDE SEQUENCE [LARGE SCALE GENOMIC DNA]</scope>
</reference>
<organism evidence="1 2">
    <name type="scientific">Mugilogobius chulae</name>
    <name type="common">yellowstripe goby</name>
    <dbReference type="NCBI Taxonomy" id="88201"/>
    <lineage>
        <taxon>Eukaryota</taxon>
        <taxon>Metazoa</taxon>
        <taxon>Chordata</taxon>
        <taxon>Craniata</taxon>
        <taxon>Vertebrata</taxon>
        <taxon>Euteleostomi</taxon>
        <taxon>Actinopterygii</taxon>
        <taxon>Neopterygii</taxon>
        <taxon>Teleostei</taxon>
        <taxon>Neoteleostei</taxon>
        <taxon>Acanthomorphata</taxon>
        <taxon>Gobiaria</taxon>
        <taxon>Gobiiformes</taxon>
        <taxon>Gobioidei</taxon>
        <taxon>Gobiidae</taxon>
        <taxon>Gobionellinae</taxon>
        <taxon>Mugilogobius</taxon>
    </lineage>
</organism>
<name>A0AAW0MFK7_9GOBI</name>
<protein>
    <submittedName>
        <fullName evidence="1">Uncharacterized protein</fullName>
    </submittedName>
</protein>
<dbReference type="GO" id="GO:0005737">
    <property type="term" value="C:cytoplasm"/>
    <property type="evidence" value="ECO:0007669"/>
    <property type="project" value="TreeGrafter"/>
</dbReference>
<dbReference type="EMBL" id="JBBPFD010000315">
    <property type="protein sequence ID" value="KAK7879217.1"/>
    <property type="molecule type" value="Genomic_DNA"/>
</dbReference>
<proteinExistence type="predicted"/>
<sequence>MSGLDNIVILSESKNYYKQFSSRAEVFCDLETLDMISVTEMPLSHMDPTVQSFQLSKNLSSKTLPTFKGAVCFLKSAEEVQLSSLEIISADQCENTNLDNMDQHYISEIEKRFYRGSKIEWLLLWLADKQMCAEIIKRDAFDEVNAILEEIVNSPDSSSFECMNISHHPGSGGSTVARQLLWSWKNKVRCAVVKHNEDMTAVAQHAMTFRQHEERDRDRCLPVLLLLEDHKTEDIEHLQRELRKSFITQRIMPTLCFILLSCNRSIDPQKACKRSPTTTVAVTHKLTENEMRKFLKKKQELQQRFENTDQYKPFQLLSKGFDESYITDFVSHTLKAIDHSSTVTCLIRFIALLNSYVDNSHLSVSHCEAFLGLGSYLETKYHRFIDSLSDEAKLLW</sequence>
<evidence type="ECO:0000313" key="1">
    <source>
        <dbReference type="EMBL" id="KAK7879217.1"/>
    </source>
</evidence>
<comment type="caution">
    <text evidence="1">The sequence shown here is derived from an EMBL/GenBank/DDBJ whole genome shotgun (WGS) entry which is preliminary data.</text>
</comment>
<dbReference type="AlphaFoldDB" id="A0AAW0MFK7"/>
<gene>
    <name evidence="1" type="ORF">WMY93_033998</name>
</gene>
<keyword evidence="2" id="KW-1185">Reference proteome</keyword>
<dbReference type="PANTHER" id="PTHR16155:SF3">
    <property type="entry name" value="STERILE ALPHA MOTIF DOMAIN-CONTAINING PROTEIN 9-LIKE"/>
    <property type="match status" value="1"/>
</dbReference>
<accession>A0AAW0MFK7</accession>